<name>A0A5C2SUV3_9APHY</name>
<dbReference type="Proteomes" id="UP000313359">
    <property type="component" value="Unassembled WGS sequence"/>
</dbReference>
<reference evidence="2" key="1">
    <citation type="journal article" date="2018" name="Genome Biol. Evol.">
        <title>Genomics and development of Lentinus tigrinus, a white-rot wood-decaying mushroom with dimorphic fruiting bodies.</title>
        <authorList>
            <person name="Wu B."/>
            <person name="Xu Z."/>
            <person name="Knudson A."/>
            <person name="Carlson A."/>
            <person name="Chen N."/>
            <person name="Kovaka S."/>
            <person name="LaButti K."/>
            <person name="Lipzen A."/>
            <person name="Pennachio C."/>
            <person name="Riley R."/>
            <person name="Schakwitz W."/>
            <person name="Umezawa K."/>
            <person name="Ohm R.A."/>
            <person name="Grigoriev I.V."/>
            <person name="Nagy L.G."/>
            <person name="Gibbons J."/>
            <person name="Hibbett D."/>
        </authorList>
    </citation>
    <scope>NUCLEOTIDE SEQUENCE [LARGE SCALE GENOMIC DNA]</scope>
    <source>
        <strain evidence="2">ALCF2SS1-6</strain>
    </source>
</reference>
<dbReference type="OrthoDB" id="3038119at2759"/>
<feature type="region of interest" description="Disordered" evidence="1">
    <location>
        <begin position="1"/>
        <end position="35"/>
    </location>
</feature>
<organism evidence="2 3">
    <name type="scientific">Lentinus tigrinus ALCF2SS1-6</name>
    <dbReference type="NCBI Taxonomy" id="1328759"/>
    <lineage>
        <taxon>Eukaryota</taxon>
        <taxon>Fungi</taxon>
        <taxon>Dikarya</taxon>
        <taxon>Basidiomycota</taxon>
        <taxon>Agaricomycotina</taxon>
        <taxon>Agaricomycetes</taxon>
        <taxon>Polyporales</taxon>
        <taxon>Polyporaceae</taxon>
        <taxon>Lentinus</taxon>
    </lineage>
</organism>
<accession>A0A5C2SUV3</accession>
<feature type="compositionally biased region" description="Polar residues" evidence="1">
    <location>
        <begin position="1"/>
        <end position="10"/>
    </location>
</feature>
<feature type="compositionally biased region" description="Basic and acidic residues" evidence="1">
    <location>
        <begin position="456"/>
        <end position="471"/>
    </location>
</feature>
<evidence type="ECO:0000256" key="1">
    <source>
        <dbReference type="SAM" id="MobiDB-lite"/>
    </source>
</evidence>
<evidence type="ECO:0000313" key="2">
    <source>
        <dbReference type="EMBL" id="RPD65056.1"/>
    </source>
</evidence>
<feature type="region of interest" description="Disordered" evidence="1">
    <location>
        <begin position="452"/>
        <end position="486"/>
    </location>
</feature>
<protein>
    <submittedName>
        <fullName evidence="2">Uncharacterized protein</fullName>
    </submittedName>
</protein>
<gene>
    <name evidence="2" type="ORF">L227DRAFT_650175</name>
</gene>
<dbReference type="EMBL" id="ML122253">
    <property type="protein sequence ID" value="RPD65056.1"/>
    <property type="molecule type" value="Genomic_DNA"/>
</dbReference>
<keyword evidence="3" id="KW-1185">Reference proteome</keyword>
<evidence type="ECO:0000313" key="3">
    <source>
        <dbReference type="Proteomes" id="UP000313359"/>
    </source>
</evidence>
<dbReference type="AlphaFoldDB" id="A0A5C2SUV3"/>
<sequence>MVHTPSTRETTVLGKRSAPSDTEPYRLSRSMTAEDPQTRHLLLDTLELPTLPASTRRRVNPESLAVRLGPELVAELESFVKPGIVEMPSFAIRQEIQARYNVDRRHIYDWFHSKGLRVTKEDKRATVELKTDAMRLNRRVVRRRVVPGPPLAKARPRPRKLMPEPELQPEPVLVAPISPVLPPVVLPLAKTVDEDVPRPRPWTSIPASQVIGQVSSTMQVQRPPPGNSRTFSDPQIDTVIPLYGDVVLDQSQRLTYYGTLSRVLGPAAGVQECIGTYGAYMAKQTEIYYEQLLPGDFAAVTVPTSTTYPLEDLGNNSPSPAELHSQFPTTIYDSLSDSSLDFVNLATSYGDSSSCQRDDSFTHTLSQQESCLQLEDILASPVMHDRTHTLPDRTPLQLPSRAHPDHKTVTFAPTNRALLNFSALLLSAGSGTVAAHSSSSLAGALEEIVPPSPRTAKLEQETRRRSREWSRSRMGRPRAYSAGGGM</sequence>
<proteinExistence type="predicted"/>